<dbReference type="Proteomes" id="UP000218979">
    <property type="component" value="Unassembled WGS sequence"/>
</dbReference>
<keyword evidence="3" id="KW-0808">Transferase</keyword>
<name>A0A1K2HBY5_9LACT</name>
<dbReference type="Proteomes" id="UP000185655">
    <property type="component" value="Unassembled WGS sequence"/>
</dbReference>
<feature type="domain" description="N-acetyltransferase" evidence="1">
    <location>
        <begin position="4"/>
        <end position="147"/>
    </location>
</feature>
<dbReference type="RefSeq" id="WP_031366268.1">
    <property type="nucleotide sequence ID" value="NZ_FPKS01000004.1"/>
</dbReference>
<dbReference type="EMBL" id="FPKS01000004">
    <property type="protein sequence ID" value="SFZ73786.1"/>
    <property type="molecule type" value="Genomic_DNA"/>
</dbReference>
<reference evidence="2 5" key="1">
    <citation type="submission" date="2014-12" db="EMBL/GenBank/DDBJ databases">
        <title>Draft genome sequences of 10 type strains of Lactococcus.</title>
        <authorList>
            <person name="Sun Z."/>
            <person name="Zhong Z."/>
            <person name="Liu W."/>
            <person name="Zhang W."/>
            <person name="Zhang H."/>
        </authorList>
    </citation>
    <scope>NUCLEOTIDE SEQUENCE [LARGE SCALE GENOMIC DNA]</scope>
    <source>
        <strain evidence="2 5">DSM 22330</strain>
    </source>
</reference>
<dbReference type="AlphaFoldDB" id="A0A1K2HBY5"/>
<sequence>MKIKHTRDTLSDVYVQSLKIRNTVFVKEQQVPLSLEIDKDEAYAVHFVLLLDDQEETPVSTLRILPSANGEQALIQRVATLKPYRGQGYARKLMIQVLDFLHAQHFKIVELHAQIQAIPFYEKLGFEPFGDIFLDADIQHIAMKKTV</sequence>
<proteinExistence type="predicted"/>
<dbReference type="Gene3D" id="3.40.630.30">
    <property type="match status" value="1"/>
</dbReference>
<keyword evidence="3" id="KW-0012">Acyltransferase</keyword>
<dbReference type="OrthoDB" id="9796171at2"/>
<dbReference type="EMBL" id="JXJT01000001">
    <property type="protein sequence ID" value="PCS04763.1"/>
    <property type="molecule type" value="Genomic_DNA"/>
</dbReference>
<evidence type="ECO:0000313" key="4">
    <source>
        <dbReference type="Proteomes" id="UP000185655"/>
    </source>
</evidence>
<evidence type="ECO:0000313" key="5">
    <source>
        <dbReference type="Proteomes" id="UP000218979"/>
    </source>
</evidence>
<dbReference type="CDD" id="cd04301">
    <property type="entry name" value="NAT_SF"/>
    <property type="match status" value="1"/>
</dbReference>
<keyword evidence="5" id="KW-1185">Reference proteome</keyword>
<gene>
    <name evidence="2" type="ORF">RR45_GL000082</name>
    <name evidence="3" type="ORF">SAMN02746068_00941</name>
</gene>
<evidence type="ECO:0000313" key="2">
    <source>
        <dbReference type="EMBL" id="PCS04763.1"/>
    </source>
</evidence>
<protein>
    <submittedName>
        <fullName evidence="2">GNAT family acetyltransferase</fullName>
    </submittedName>
    <submittedName>
        <fullName evidence="3">Predicted N-acyltransferase, GNAT family</fullName>
    </submittedName>
</protein>
<evidence type="ECO:0000313" key="3">
    <source>
        <dbReference type="EMBL" id="SFZ73786.1"/>
    </source>
</evidence>
<evidence type="ECO:0000259" key="1">
    <source>
        <dbReference type="PROSITE" id="PS51186"/>
    </source>
</evidence>
<accession>A0A1K2HBY5</accession>
<dbReference type="PANTHER" id="PTHR13355">
    <property type="entry name" value="GLUCOSAMINE 6-PHOSPHATE N-ACETYLTRANSFERASE"/>
    <property type="match status" value="1"/>
</dbReference>
<dbReference type="PROSITE" id="PS51186">
    <property type="entry name" value="GNAT"/>
    <property type="match status" value="1"/>
</dbReference>
<dbReference type="GO" id="GO:0008080">
    <property type="term" value="F:N-acetyltransferase activity"/>
    <property type="evidence" value="ECO:0007669"/>
    <property type="project" value="TreeGrafter"/>
</dbReference>
<dbReference type="SUPFAM" id="SSF55729">
    <property type="entry name" value="Acyl-CoA N-acyltransferases (Nat)"/>
    <property type="match status" value="1"/>
</dbReference>
<dbReference type="InterPro" id="IPR039143">
    <property type="entry name" value="GNPNAT1-like"/>
</dbReference>
<dbReference type="STRING" id="1122154.SAMN02746068_00941"/>
<reference evidence="3 4" key="2">
    <citation type="submission" date="2016-11" db="EMBL/GenBank/DDBJ databases">
        <authorList>
            <person name="Jaros S."/>
            <person name="Januszkiewicz K."/>
            <person name="Wedrychowicz H."/>
        </authorList>
    </citation>
    <scope>NUCLEOTIDE SEQUENCE [LARGE SCALE GENOMIC DNA]</scope>
    <source>
        <strain evidence="3 4">DSM 22330</strain>
    </source>
</reference>
<dbReference type="InterPro" id="IPR000182">
    <property type="entry name" value="GNAT_dom"/>
</dbReference>
<organism evidence="3 4">
    <name type="scientific">Pseudolactococcus chungangensis CAU 28 = DSM 22330</name>
    <dbReference type="NCBI Taxonomy" id="1122154"/>
    <lineage>
        <taxon>Bacteria</taxon>
        <taxon>Bacillati</taxon>
        <taxon>Bacillota</taxon>
        <taxon>Bacilli</taxon>
        <taxon>Lactobacillales</taxon>
        <taxon>Streptococcaceae</taxon>
        <taxon>Pseudolactococcus</taxon>
    </lineage>
</organism>
<dbReference type="Pfam" id="PF13673">
    <property type="entry name" value="Acetyltransf_10"/>
    <property type="match status" value="1"/>
</dbReference>
<dbReference type="InterPro" id="IPR016181">
    <property type="entry name" value="Acyl_CoA_acyltransferase"/>
</dbReference>